<proteinExistence type="predicted"/>
<dbReference type="AlphaFoldDB" id="C3XPF4"/>
<gene>
    <name evidence="2" type="ORF">BRAFLDRAFT_72061</name>
</gene>
<accession>C3XPF4</accession>
<dbReference type="EMBL" id="GG666451">
    <property type="protein sequence ID" value="EEN69825.1"/>
    <property type="molecule type" value="Genomic_DNA"/>
</dbReference>
<feature type="transmembrane region" description="Helical" evidence="1">
    <location>
        <begin position="67"/>
        <end position="88"/>
    </location>
</feature>
<organism evidence="2">
    <name type="scientific">Branchiostoma floridae</name>
    <name type="common">Florida lancelet</name>
    <name type="synonym">Amphioxus</name>
    <dbReference type="NCBI Taxonomy" id="7739"/>
    <lineage>
        <taxon>Eukaryota</taxon>
        <taxon>Metazoa</taxon>
        <taxon>Chordata</taxon>
        <taxon>Cephalochordata</taxon>
        <taxon>Leptocardii</taxon>
        <taxon>Amphioxiformes</taxon>
        <taxon>Branchiostomatidae</taxon>
        <taxon>Branchiostoma</taxon>
    </lineage>
</organism>
<protein>
    <submittedName>
        <fullName evidence="2">Uncharacterized protein</fullName>
    </submittedName>
</protein>
<keyword evidence="1" id="KW-0812">Transmembrane</keyword>
<reference evidence="2" key="1">
    <citation type="journal article" date="2008" name="Nature">
        <title>The amphioxus genome and the evolution of the chordate karyotype.</title>
        <authorList>
            <consortium name="US DOE Joint Genome Institute (JGI-PGF)"/>
            <person name="Putnam N.H."/>
            <person name="Butts T."/>
            <person name="Ferrier D.E.K."/>
            <person name="Furlong R.F."/>
            <person name="Hellsten U."/>
            <person name="Kawashima T."/>
            <person name="Robinson-Rechavi M."/>
            <person name="Shoguchi E."/>
            <person name="Terry A."/>
            <person name="Yu J.-K."/>
            <person name="Benito-Gutierrez E.L."/>
            <person name="Dubchak I."/>
            <person name="Garcia-Fernandez J."/>
            <person name="Gibson-Brown J.J."/>
            <person name="Grigoriev I.V."/>
            <person name="Horton A.C."/>
            <person name="de Jong P.J."/>
            <person name="Jurka J."/>
            <person name="Kapitonov V.V."/>
            <person name="Kohara Y."/>
            <person name="Kuroki Y."/>
            <person name="Lindquist E."/>
            <person name="Lucas S."/>
            <person name="Osoegawa K."/>
            <person name="Pennacchio L.A."/>
            <person name="Salamov A.A."/>
            <person name="Satou Y."/>
            <person name="Sauka-Spengler T."/>
            <person name="Schmutz J."/>
            <person name="Shin-I T."/>
            <person name="Toyoda A."/>
            <person name="Bronner-Fraser M."/>
            <person name="Fujiyama A."/>
            <person name="Holland L.Z."/>
            <person name="Holland P.W.H."/>
            <person name="Satoh N."/>
            <person name="Rokhsar D.S."/>
        </authorList>
    </citation>
    <scope>NUCLEOTIDE SEQUENCE [LARGE SCALE GENOMIC DNA]</scope>
    <source>
        <strain evidence="2">S238N-H82</strain>
        <tissue evidence="2">Testes</tissue>
    </source>
</reference>
<feature type="transmembrane region" description="Helical" evidence="1">
    <location>
        <begin position="95"/>
        <end position="118"/>
    </location>
</feature>
<dbReference type="InParanoid" id="C3XPF4"/>
<keyword evidence="1" id="KW-0472">Membrane</keyword>
<name>C3XPF4_BRAFL</name>
<evidence type="ECO:0000256" key="1">
    <source>
        <dbReference type="SAM" id="Phobius"/>
    </source>
</evidence>
<sequence length="143" mass="15043">MPIAVQPLLGVKQDSAVCAVVLAAVCHKDAQTGTGMTNRQVVDAAFFMHAPPQVMTTPVALVTVKDISGYLFVAVCAISIVFSIVLIFGAVKVILAIILGFIIVILVVTFIFLVPSIVVVNSFRLELNEGAAGNPSSYPMQAV</sequence>
<keyword evidence="1" id="KW-1133">Transmembrane helix</keyword>
<evidence type="ECO:0000313" key="2">
    <source>
        <dbReference type="EMBL" id="EEN69825.1"/>
    </source>
</evidence>